<evidence type="ECO:0000256" key="1">
    <source>
        <dbReference type="SAM" id="MobiDB-lite"/>
    </source>
</evidence>
<dbReference type="RefSeq" id="WP_153811392.1">
    <property type="nucleotide sequence ID" value="NZ_BDCO01000002.1"/>
</dbReference>
<dbReference type="Proteomes" id="UP000076023">
    <property type="component" value="Unassembled WGS sequence"/>
</dbReference>
<keyword evidence="3" id="KW-1185">Reference proteome</keyword>
<dbReference type="InParanoid" id="A0A146GAH2"/>
<dbReference type="STRING" id="690879.TSACC_21993"/>
<comment type="caution">
    <text evidence="2">The sequence shown here is derived from an EMBL/GenBank/DDBJ whole genome shotgun (WGS) entry which is preliminary data.</text>
</comment>
<reference evidence="3" key="1">
    <citation type="journal article" date="2017" name="Genome Announc.">
        <title>Draft Genome Sequence of Terrimicrobium sacchariphilum NM-5T, a Facultative Anaerobic Soil Bacterium of the Class Spartobacteria.</title>
        <authorList>
            <person name="Qiu Y.L."/>
            <person name="Tourlousse D.M."/>
            <person name="Matsuura N."/>
            <person name="Ohashi A."/>
            <person name="Sekiguchi Y."/>
        </authorList>
    </citation>
    <scope>NUCLEOTIDE SEQUENCE [LARGE SCALE GENOMIC DNA]</scope>
    <source>
        <strain evidence="3">NM-5</strain>
    </source>
</reference>
<evidence type="ECO:0000313" key="2">
    <source>
        <dbReference type="EMBL" id="GAT33576.1"/>
    </source>
</evidence>
<dbReference type="EMBL" id="BDCO01000002">
    <property type="protein sequence ID" value="GAT33576.1"/>
    <property type="molecule type" value="Genomic_DNA"/>
</dbReference>
<feature type="compositionally biased region" description="Polar residues" evidence="1">
    <location>
        <begin position="71"/>
        <end position="88"/>
    </location>
</feature>
<name>A0A146GAH2_TERSA</name>
<dbReference type="OrthoDB" id="190946at2"/>
<evidence type="ECO:0000313" key="3">
    <source>
        <dbReference type="Proteomes" id="UP000076023"/>
    </source>
</evidence>
<protein>
    <submittedName>
        <fullName evidence="2">Uncharacterized protein</fullName>
    </submittedName>
</protein>
<feature type="region of interest" description="Disordered" evidence="1">
    <location>
        <begin position="71"/>
        <end position="105"/>
    </location>
</feature>
<gene>
    <name evidence="2" type="ORF">TSACC_21993</name>
</gene>
<organism evidence="2 3">
    <name type="scientific">Terrimicrobium sacchariphilum</name>
    <dbReference type="NCBI Taxonomy" id="690879"/>
    <lineage>
        <taxon>Bacteria</taxon>
        <taxon>Pseudomonadati</taxon>
        <taxon>Verrucomicrobiota</taxon>
        <taxon>Terrimicrobiia</taxon>
        <taxon>Terrimicrobiales</taxon>
        <taxon>Terrimicrobiaceae</taxon>
        <taxon>Terrimicrobium</taxon>
    </lineage>
</organism>
<sequence length="511" mass="55262">MGDHRRFQEESINGALFAPVSAALSLRELPGTMPVDPSGIAMWKKQPRSGLWWKAGLAMTVLCVAGCGRQSPGTGEVTESTPTPQPSITPKLGFRSMEPGTEAKQRPVSEVLADMAMANGDEAKATLAAAYSARLSRDELIQSIRDLQAQPGSMQEVVLRAMLKQLASHAPSVALQLALEKDPQAANDGLAAMVAEQWAGTDYAGLYDYSRTLTSDLLKYRVGAYAAFAWASRDPTAAFQYFSGLSMRDGGGFIGIAASELAKRDPNAALEALDKIQNDQVWDRAAGKITEVIAQQAPDQAIALLFDQDDPKAAAPIANALGSVMAESSAAAGIGVLNRLEDPRVAYSFLFGMLGKLREGDVSEFAANFSQIKNENVRAMAARSMARDVARRDPNEALAWAAALTNDEQSRRMAYQGAASGYAANNPQAAARWFETLPQGAERESAIYGFVEQYQWRQPADSANWALKITNAEARQRYLSSVLANWSRRDAEAARTWATQTGNLQFLQTRN</sequence>
<proteinExistence type="predicted"/>
<accession>A0A146GAH2</accession>
<dbReference type="AlphaFoldDB" id="A0A146GAH2"/>